<dbReference type="KEGG" id="sast:CD934_22515"/>
<evidence type="ECO:0000313" key="3">
    <source>
        <dbReference type="Proteomes" id="UP000316215"/>
    </source>
</evidence>
<reference evidence="2 3" key="1">
    <citation type="submission" date="2017-07" db="EMBL/GenBank/DDBJ databases">
        <title>The Complete Genome of Streptomyces asterosporus-ZSY.</title>
        <authorList>
            <person name="Zhang S."/>
        </authorList>
    </citation>
    <scope>NUCLEOTIDE SEQUENCE [LARGE SCALE GENOMIC DNA]</scope>
    <source>
        <strain evidence="2 3">DSM 41452</strain>
    </source>
</reference>
<keyword evidence="3" id="KW-1185">Reference proteome</keyword>
<gene>
    <name evidence="2" type="ORF">CD934_22515</name>
</gene>
<feature type="compositionally biased region" description="Basic and acidic residues" evidence="1">
    <location>
        <begin position="67"/>
        <end position="78"/>
    </location>
</feature>
<dbReference type="AlphaFoldDB" id="A0A514JUU0"/>
<proteinExistence type="predicted"/>
<name>A0A514JUU0_9ACTN</name>
<sequence length="78" mass="8254">MSGENVTGAGPSPGPRARYFTREGEGVQVVYNLRDAGAYRALGYEETDEATYRASLPDGADGPCLEHVTDREGGQSSS</sequence>
<feature type="region of interest" description="Disordered" evidence="1">
    <location>
        <begin position="54"/>
        <end position="78"/>
    </location>
</feature>
<evidence type="ECO:0000313" key="2">
    <source>
        <dbReference type="EMBL" id="QDI71144.1"/>
    </source>
</evidence>
<accession>A0A514JUU0</accession>
<organism evidence="2 3">
    <name type="scientific">Streptomyces calvus</name>
    <dbReference type="NCBI Taxonomy" id="67282"/>
    <lineage>
        <taxon>Bacteria</taxon>
        <taxon>Bacillati</taxon>
        <taxon>Actinomycetota</taxon>
        <taxon>Actinomycetes</taxon>
        <taxon>Kitasatosporales</taxon>
        <taxon>Streptomycetaceae</taxon>
        <taxon>Streptomyces</taxon>
    </lineage>
</organism>
<dbReference type="EMBL" id="CP022310">
    <property type="protein sequence ID" value="QDI71144.1"/>
    <property type="molecule type" value="Genomic_DNA"/>
</dbReference>
<protein>
    <submittedName>
        <fullName evidence="2">Uncharacterized protein</fullName>
    </submittedName>
</protein>
<evidence type="ECO:0000256" key="1">
    <source>
        <dbReference type="SAM" id="MobiDB-lite"/>
    </source>
</evidence>
<dbReference type="Proteomes" id="UP000316215">
    <property type="component" value="Chromosome"/>
</dbReference>